<accession>A0ABY4XB20</accession>
<proteinExistence type="predicted"/>
<evidence type="ECO:0000313" key="2">
    <source>
        <dbReference type="Proteomes" id="UP001056937"/>
    </source>
</evidence>
<evidence type="ECO:0000313" key="1">
    <source>
        <dbReference type="EMBL" id="USI74108.1"/>
    </source>
</evidence>
<organism evidence="1 2">
    <name type="scientific">Sphingomonas morindae</name>
    <dbReference type="NCBI Taxonomy" id="1541170"/>
    <lineage>
        <taxon>Bacteria</taxon>
        <taxon>Pseudomonadati</taxon>
        <taxon>Pseudomonadota</taxon>
        <taxon>Alphaproteobacteria</taxon>
        <taxon>Sphingomonadales</taxon>
        <taxon>Sphingomonadaceae</taxon>
        <taxon>Sphingomonas</taxon>
    </lineage>
</organism>
<name>A0ABY4XB20_9SPHN</name>
<protein>
    <submittedName>
        <fullName evidence="1">HPr-rel-A system PqqD family peptide chaperone</fullName>
    </submittedName>
</protein>
<gene>
    <name evidence="1" type="ORF">LHA26_06510</name>
</gene>
<dbReference type="InterPro" id="IPR027599">
    <property type="entry name" value="PqqD-rel_X"/>
</dbReference>
<dbReference type="EMBL" id="CP084930">
    <property type="protein sequence ID" value="USI74108.1"/>
    <property type="molecule type" value="Genomic_DNA"/>
</dbReference>
<sequence>MPARYAAEPPATRLVVPLDAMTALYHRPSGATHLLASPLPELLDALAEGPADAATLLARLARRFDIADADPAALAARLDELVAIGLAQRR</sequence>
<dbReference type="NCBIfam" id="TIGR04353">
    <property type="entry name" value="PqqD_rel_X"/>
    <property type="match status" value="1"/>
</dbReference>
<dbReference type="RefSeq" id="WP_252167914.1">
    <property type="nucleotide sequence ID" value="NZ_CP084930.1"/>
</dbReference>
<keyword evidence="2" id="KW-1185">Reference proteome</keyword>
<dbReference type="Proteomes" id="UP001056937">
    <property type="component" value="Chromosome 1"/>
</dbReference>
<reference evidence="1" key="1">
    <citation type="journal article" date="2022" name="Toxins">
        <title>Genomic Analysis of Sphingopyxis sp. USTB-05 for Biodegrading Cyanobacterial Hepatotoxins.</title>
        <authorList>
            <person name="Liu C."/>
            <person name="Xu Q."/>
            <person name="Zhao Z."/>
            <person name="Zhang H."/>
            <person name="Liu X."/>
            <person name="Yin C."/>
            <person name="Liu Y."/>
            <person name="Yan H."/>
        </authorList>
    </citation>
    <scope>NUCLEOTIDE SEQUENCE</scope>
    <source>
        <strain evidence="1">NBD5</strain>
    </source>
</reference>